<dbReference type="RefSeq" id="WP_121158287.1">
    <property type="nucleotide sequence ID" value="NZ_RBKT01000001.1"/>
</dbReference>
<dbReference type="Proteomes" id="UP000277671">
    <property type="component" value="Unassembled WGS sequence"/>
</dbReference>
<evidence type="ECO:0000313" key="1">
    <source>
        <dbReference type="EMBL" id="RKR89908.1"/>
    </source>
</evidence>
<dbReference type="EMBL" id="RBKT01000001">
    <property type="protein sequence ID" value="RKR89908.1"/>
    <property type="molecule type" value="Genomic_DNA"/>
</dbReference>
<evidence type="ECO:0000313" key="2">
    <source>
        <dbReference type="Proteomes" id="UP000277671"/>
    </source>
</evidence>
<accession>A0A495JMV9</accession>
<name>A0A495JMV9_9ACTN</name>
<reference evidence="1 2" key="1">
    <citation type="submission" date="2018-10" db="EMBL/GenBank/DDBJ databases">
        <title>Sequencing the genomes of 1000 actinobacteria strains.</title>
        <authorList>
            <person name="Klenk H.-P."/>
        </authorList>
    </citation>
    <scope>NUCLEOTIDE SEQUENCE [LARGE SCALE GENOMIC DNA]</scope>
    <source>
        <strain evidence="1 2">DSM 45175</strain>
    </source>
</reference>
<sequence length="122" mass="13533">MSPQTKVDVLSLEDFHGRLAGRLAEAEQVLTKLNTEMQCQPPALGLFADATSNARQYTSLHQEYVNRVERLRQAITAVQEATRQIIDNYRTTEARNKANADDIGRVLGGVEGALDPGEPRRV</sequence>
<proteinExistence type="predicted"/>
<dbReference type="AlphaFoldDB" id="A0A495JMV9"/>
<dbReference type="OrthoDB" id="3405091at2"/>
<keyword evidence="2" id="KW-1185">Reference proteome</keyword>
<dbReference type="Gene3D" id="1.10.287.1060">
    <property type="entry name" value="ESAT-6-like"/>
    <property type="match status" value="1"/>
</dbReference>
<gene>
    <name evidence="1" type="ORF">BDK92_4268</name>
</gene>
<organism evidence="1 2">
    <name type="scientific">Micromonospora pisi</name>
    <dbReference type="NCBI Taxonomy" id="589240"/>
    <lineage>
        <taxon>Bacteria</taxon>
        <taxon>Bacillati</taxon>
        <taxon>Actinomycetota</taxon>
        <taxon>Actinomycetes</taxon>
        <taxon>Micromonosporales</taxon>
        <taxon>Micromonosporaceae</taxon>
        <taxon>Micromonospora</taxon>
    </lineage>
</organism>
<comment type="caution">
    <text evidence="1">The sequence shown here is derived from an EMBL/GenBank/DDBJ whole genome shotgun (WGS) entry which is preliminary data.</text>
</comment>
<protein>
    <submittedName>
        <fullName evidence="1">Uncharacterized protein</fullName>
    </submittedName>
</protein>